<evidence type="ECO:0000259" key="7">
    <source>
        <dbReference type="PROSITE" id="PS50110"/>
    </source>
</evidence>
<keyword evidence="1 5" id="KW-0597">Phosphoprotein</keyword>
<feature type="modified residue" description="4-aspartylphosphate" evidence="5">
    <location>
        <position position="55"/>
    </location>
</feature>
<dbReference type="Gene3D" id="3.40.50.2300">
    <property type="match status" value="1"/>
</dbReference>
<keyword evidence="2" id="KW-0805">Transcription regulation</keyword>
<feature type="domain" description="Response regulatory" evidence="7">
    <location>
        <begin position="4"/>
        <end position="122"/>
    </location>
</feature>
<dbReference type="PANTHER" id="PTHR43214">
    <property type="entry name" value="TWO-COMPONENT RESPONSE REGULATOR"/>
    <property type="match status" value="1"/>
</dbReference>
<keyword evidence="3" id="KW-0238">DNA-binding</keyword>
<dbReference type="SMART" id="SM00448">
    <property type="entry name" value="REC"/>
    <property type="match status" value="1"/>
</dbReference>
<evidence type="ECO:0000256" key="3">
    <source>
        <dbReference type="ARBA" id="ARBA00023125"/>
    </source>
</evidence>
<dbReference type="InterPro" id="IPR058245">
    <property type="entry name" value="NreC/VraR/RcsB-like_REC"/>
</dbReference>
<evidence type="ECO:0000256" key="1">
    <source>
        <dbReference type="ARBA" id="ARBA00022553"/>
    </source>
</evidence>
<evidence type="ECO:0000313" key="8">
    <source>
        <dbReference type="EMBL" id="GAA1695198.1"/>
    </source>
</evidence>
<keyword evidence="9" id="KW-1185">Reference proteome</keyword>
<dbReference type="SUPFAM" id="SSF52172">
    <property type="entry name" value="CheY-like"/>
    <property type="match status" value="1"/>
</dbReference>
<keyword evidence="4" id="KW-0804">Transcription</keyword>
<reference evidence="8 9" key="1">
    <citation type="journal article" date="2019" name="Int. J. Syst. Evol. Microbiol.">
        <title>The Global Catalogue of Microorganisms (GCM) 10K type strain sequencing project: providing services to taxonomists for standard genome sequencing and annotation.</title>
        <authorList>
            <consortium name="The Broad Institute Genomics Platform"/>
            <consortium name="The Broad Institute Genome Sequencing Center for Infectious Disease"/>
            <person name="Wu L."/>
            <person name="Ma J."/>
        </authorList>
    </citation>
    <scope>NUCLEOTIDE SEQUENCE [LARGE SCALE GENOMIC DNA]</scope>
    <source>
        <strain evidence="8 9">JCM 14718</strain>
    </source>
</reference>
<dbReference type="RefSeq" id="WP_344312968.1">
    <property type="nucleotide sequence ID" value="NZ_BAAANY010000020.1"/>
</dbReference>
<name>A0ABN2HXV3_9ACTN</name>
<dbReference type="InterPro" id="IPR000792">
    <property type="entry name" value="Tscrpt_reg_LuxR_C"/>
</dbReference>
<dbReference type="InterPro" id="IPR016032">
    <property type="entry name" value="Sig_transdc_resp-reg_C-effctor"/>
</dbReference>
<gene>
    <name evidence="8" type="ORF">GCM10009765_50530</name>
</gene>
<feature type="domain" description="HTH luxR-type" evidence="6">
    <location>
        <begin position="152"/>
        <end position="217"/>
    </location>
</feature>
<dbReference type="PROSITE" id="PS50043">
    <property type="entry name" value="HTH_LUXR_2"/>
    <property type="match status" value="1"/>
</dbReference>
<evidence type="ECO:0000313" key="9">
    <source>
        <dbReference type="Proteomes" id="UP001500618"/>
    </source>
</evidence>
<evidence type="ECO:0000256" key="4">
    <source>
        <dbReference type="ARBA" id="ARBA00023163"/>
    </source>
</evidence>
<comment type="caution">
    <text evidence="8">The sequence shown here is derived from an EMBL/GenBank/DDBJ whole genome shotgun (WGS) entry which is preliminary data.</text>
</comment>
<sequence>MAIRVLIADDEEAHRRKLRAALEAQPDIEVVDDVRDGEAALRVARDQWPDVALADIRMRGMDALEFTRQLAGPKVRRPVRVIMLTTFALDWYVYNALREGACGFLLKPTRPKPAVEGVRIAATGATMVSPRLAVRLLKQMSTRAAVARGKAKVDEDEPLNEWEIDIAQLVAQGRTDAEIGDELYISPISVQRRVVEIAHKLGVRSRIAIALWAWESGHVRRW</sequence>
<dbReference type="InterPro" id="IPR039420">
    <property type="entry name" value="WalR-like"/>
</dbReference>
<dbReference type="CDD" id="cd17535">
    <property type="entry name" value="REC_NarL-like"/>
    <property type="match status" value="1"/>
</dbReference>
<proteinExistence type="predicted"/>
<dbReference type="Proteomes" id="UP001500618">
    <property type="component" value="Unassembled WGS sequence"/>
</dbReference>
<dbReference type="InterPro" id="IPR011006">
    <property type="entry name" value="CheY-like_superfamily"/>
</dbReference>
<dbReference type="EMBL" id="BAAANY010000020">
    <property type="protein sequence ID" value="GAA1695198.1"/>
    <property type="molecule type" value="Genomic_DNA"/>
</dbReference>
<organism evidence="8 9">
    <name type="scientific">Fodinicola feengrottensis</name>
    <dbReference type="NCBI Taxonomy" id="435914"/>
    <lineage>
        <taxon>Bacteria</taxon>
        <taxon>Bacillati</taxon>
        <taxon>Actinomycetota</taxon>
        <taxon>Actinomycetes</taxon>
        <taxon>Mycobacteriales</taxon>
        <taxon>Fodinicola</taxon>
    </lineage>
</organism>
<evidence type="ECO:0000259" key="6">
    <source>
        <dbReference type="PROSITE" id="PS50043"/>
    </source>
</evidence>
<evidence type="ECO:0000256" key="5">
    <source>
        <dbReference type="PROSITE-ProRule" id="PRU00169"/>
    </source>
</evidence>
<dbReference type="PANTHER" id="PTHR43214:SF24">
    <property type="entry name" value="TRANSCRIPTIONAL REGULATORY PROTEIN NARL-RELATED"/>
    <property type="match status" value="1"/>
</dbReference>
<dbReference type="SMART" id="SM00421">
    <property type="entry name" value="HTH_LUXR"/>
    <property type="match status" value="1"/>
</dbReference>
<evidence type="ECO:0000256" key="2">
    <source>
        <dbReference type="ARBA" id="ARBA00023015"/>
    </source>
</evidence>
<dbReference type="Pfam" id="PF00196">
    <property type="entry name" value="GerE"/>
    <property type="match status" value="1"/>
</dbReference>
<protein>
    <submittedName>
        <fullName evidence="8">Response regulator transcription factor</fullName>
    </submittedName>
</protein>
<dbReference type="PROSITE" id="PS50110">
    <property type="entry name" value="RESPONSE_REGULATORY"/>
    <property type="match status" value="1"/>
</dbReference>
<dbReference type="SUPFAM" id="SSF46894">
    <property type="entry name" value="C-terminal effector domain of the bipartite response regulators"/>
    <property type="match status" value="1"/>
</dbReference>
<dbReference type="InterPro" id="IPR001789">
    <property type="entry name" value="Sig_transdc_resp-reg_receiver"/>
</dbReference>
<accession>A0ABN2HXV3</accession>
<dbReference type="Pfam" id="PF00072">
    <property type="entry name" value="Response_reg"/>
    <property type="match status" value="1"/>
</dbReference>